<dbReference type="SMART" id="SM00132">
    <property type="entry name" value="LIM"/>
    <property type="match status" value="1"/>
</dbReference>
<dbReference type="GO" id="GO:0046872">
    <property type="term" value="F:metal ion binding"/>
    <property type="evidence" value="ECO:0007669"/>
    <property type="project" value="UniProtKB-KW"/>
</dbReference>
<dbReference type="Proteomes" id="UP001472866">
    <property type="component" value="Chromosome 08"/>
</dbReference>
<reference evidence="5 6" key="1">
    <citation type="submission" date="2024-03" db="EMBL/GenBank/DDBJ databases">
        <title>Complete genome sequence of the green alga Chloropicon roscoffensis RCC1871.</title>
        <authorList>
            <person name="Lemieux C."/>
            <person name="Pombert J.-F."/>
            <person name="Otis C."/>
            <person name="Turmel M."/>
        </authorList>
    </citation>
    <scope>NUCLEOTIDE SEQUENCE [LARGE SCALE GENOMIC DNA]</scope>
    <source>
        <strain evidence="5 6">RCC1871</strain>
    </source>
</reference>
<keyword evidence="1 3" id="KW-0479">Metal-binding</keyword>
<evidence type="ECO:0000313" key="6">
    <source>
        <dbReference type="Proteomes" id="UP001472866"/>
    </source>
</evidence>
<evidence type="ECO:0000313" key="5">
    <source>
        <dbReference type="EMBL" id="WZN63582.1"/>
    </source>
</evidence>
<evidence type="ECO:0000256" key="1">
    <source>
        <dbReference type="ARBA" id="ARBA00022723"/>
    </source>
</evidence>
<protein>
    <submittedName>
        <fullName evidence="5">Protein DA1</fullName>
    </submittedName>
</protein>
<dbReference type="Pfam" id="PF00412">
    <property type="entry name" value="LIM"/>
    <property type="match status" value="1"/>
</dbReference>
<evidence type="ECO:0000259" key="4">
    <source>
        <dbReference type="PROSITE" id="PS50023"/>
    </source>
</evidence>
<feature type="domain" description="LIM zinc-binding" evidence="4">
    <location>
        <begin position="11"/>
        <end position="81"/>
    </location>
</feature>
<dbReference type="PROSITE" id="PS50023">
    <property type="entry name" value="LIM_DOMAIN_2"/>
    <property type="match status" value="1"/>
</dbReference>
<dbReference type="InterPro" id="IPR045218">
    <property type="entry name" value="DA1-like"/>
</dbReference>
<dbReference type="PANTHER" id="PTHR24209">
    <property type="entry name" value="PROTEIN DA1-RELATED 2"/>
    <property type="match status" value="1"/>
</dbReference>
<dbReference type="InterPro" id="IPR001781">
    <property type="entry name" value="Znf_LIM"/>
</dbReference>
<name>A0AAX4PBH9_9CHLO</name>
<accession>A0AAX4PBH9</accession>
<dbReference type="Pfam" id="PF12315">
    <property type="entry name" value="DA1-like"/>
    <property type="match status" value="2"/>
</dbReference>
<keyword evidence="2 3" id="KW-0862">Zinc</keyword>
<organism evidence="5 6">
    <name type="scientific">Chloropicon roscoffensis</name>
    <dbReference type="NCBI Taxonomy" id="1461544"/>
    <lineage>
        <taxon>Eukaryota</taxon>
        <taxon>Viridiplantae</taxon>
        <taxon>Chlorophyta</taxon>
        <taxon>Chloropicophyceae</taxon>
        <taxon>Chloropicales</taxon>
        <taxon>Chloropicaceae</taxon>
        <taxon>Chloropicon</taxon>
    </lineage>
</organism>
<evidence type="ECO:0000256" key="3">
    <source>
        <dbReference type="PROSITE-ProRule" id="PRU00125"/>
    </source>
</evidence>
<dbReference type="AlphaFoldDB" id="A0AAX4PBH9"/>
<dbReference type="Gene3D" id="2.10.110.10">
    <property type="entry name" value="Cysteine Rich Protein"/>
    <property type="match status" value="1"/>
</dbReference>
<keyword evidence="3" id="KW-0440">LIM domain</keyword>
<evidence type="ECO:0000256" key="2">
    <source>
        <dbReference type="ARBA" id="ARBA00022833"/>
    </source>
</evidence>
<dbReference type="InterPro" id="IPR022087">
    <property type="entry name" value="DA1-like_dom"/>
</dbReference>
<keyword evidence="6" id="KW-1185">Reference proteome</keyword>
<sequence>MFLGGGGAKRVVCSGCGGQVQGGMEYVTLRDGAVCFHPQCFRCALCHGVIPANTAFTTDPKESTTSGRYYHTSCFHQIHSPECCVCHEKMLPNASGVIEYAVTPFWNQKFCRSHQRDGTRKCFACNRLESRAEPHVVLAESSSPGARAQPRGFTASSSALCLNCAESVVLTAEDVSHLYREMREFFVKLGVSLPLDLPVHLVDPGALNERRQRCDTPDDDNGYHGAPHIHCMGLTLSEERTTVVRRAGGLGFGGSTEVVSKTSDVTAVLVLRGLPRLLFCSVLAHECGHAHFKLQGFHKMALKTEEGLCQLLAYLWLRQEGHCRAEGERERERLYHMNKIFEDSSEVYGAGFRAAFEAHERYGISRVLGHASLCGELPE</sequence>
<proteinExistence type="predicted"/>
<dbReference type="EMBL" id="CP151508">
    <property type="protein sequence ID" value="WZN63582.1"/>
    <property type="molecule type" value="Genomic_DNA"/>
</dbReference>
<dbReference type="PANTHER" id="PTHR24209:SF7">
    <property type="entry name" value="PROTEIN DA1-RELATED 2"/>
    <property type="match status" value="1"/>
</dbReference>
<gene>
    <name evidence="5" type="ORF">HKI87_08g51310</name>
</gene>